<accession>A0A973VWM6</accession>
<reference evidence="2" key="1">
    <citation type="submission" date="2020-06" db="EMBL/GenBank/DDBJ databases">
        <title>Whole Genome Sequence of Bradyrhizobium sp. Strain 1S1.</title>
        <authorList>
            <person name="Bromfield E.S.P."/>
            <person name="Cloutier S."/>
        </authorList>
    </citation>
    <scope>NUCLEOTIDE SEQUENCE [LARGE SCALE GENOMIC DNA]</scope>
    <source>
        <strain evidence="2">1S1</strain>
    </source>
</reference>
<evidence type="ECO:0000256" key="1">
    <source>
        <dbReference type="SAM" id="MobiDB-lite"/>
    </source>
</evidence>
<sequence length="80" mass="9032">MTKVLLSDVRETQAKRLPAPPIQRDHRPIMAPMHHPPRPSGGDRKALTKELKRARAVTTMLATRSIEKRAAMQAEQNRGK</sequence>
<dbReference type="RefSeq" id="WP_156929050.1">
    <property type="nucleotide sequence ID" value="NZ_CP088285.1"/>
</dbReference>
<dbReference type="AlphaFoldDB" id="A0A973VWM6"/>
<organism evidence="2">
    <name type="scientific">Bradyrhizobium septentrionale</name>
    <dbReference type="NCBI Taxonomy" id="1404411"/>
    <lineage>
        <taxon>Bacteria</taxon>
        <taxon>Pseudomonadati</taxon>
        <taxon>Pseudomonadota</taxon>
        <taxon>Alphaproteobacteria</taxon>
        <taxon>Hyphomicrobiales</taxon>
        <taxon>Nitrobacteraceae</taxon>
        <taxon>Bradyrhizobium</taxon>
    </lineage>
</organism>
<name>A0A973VWM6_9BRAD</name>
<gene>
    <name evidence="2" type="ORF">HAP48_010140</name>
</gene>
<protein>
    <submittedName>
        <fullName evidence="2">Uncharacterized protein</fullName>
    </submittedName>
</protein>
<comment type="caution">
    <text evidence="2">The sequence shown here is derived from an EMBL/GenBank/DDBJ whole genome shotgun (WGS) entry which is preliminary data.</text>
</comment>
<evidence type="ECO:0000313" key="2">
    <source>
        <dbReference type="EMBL" id="NVI43387.1"/>
    </source>
</evidence>
<proteinExistence type="predicted"/>
<feature type="region of interest" description="Disordered" evidence="1">
    <location>
        <begin position="1"/>
        <end position="44"/>
    </location>
</feature>
<dbReference type="EMBL" id="JAAOLE020000001">
    <property type="protein sequence ID" value="NVI43387.1"/>
    <property type="molecule type" value="Genomic_DNA"/>
</dbReference>